<dbReference type="PROSITE" id="PS50048">
    <property type="entry name" value="ZN2_CY6_FUNGAL_2"/>
    <property type="match status" value="1"/>
</dbReference>
<evidence type="ECO:0000256" key="4">
    <source>
        <dbReference type="ARBA" id="ARBA00023242"/>
    </source>
</evidence>
<dbReference type="PANTHER" id="PTHR38791">
    <property type="entry name" value="ZN(II)2CYS6 TRANSCRIPTION FACTOR (EUROFUNG)-RELATED-RELATED"/>
    <property type="match status" value="1"/>
</dbReference>
<dbReference type="InterPro" id="IPR001138">
    <property type="entry name" value="Zn2Cys6_DnaBD"/>
</dbReference>
<keyword evidence="1" id="KW-0805">Transcription regulation</keyword>
<dbReference type="CDD" id="cd00067">
    <property type="entry name" value="GAL4"/>
    <property type="match status" value="1"/>
</dbReference>
<keyword evidence="8" id="KW-1185">Reference proteome</keyword>
<gene>
    <name evidence="7" type="ORF">TRUGW13939_10213</name>
</gene>
<dbReference type="Proteomes" id="UP000509510">
    <property type="component" value="Chromosome V"/>
</dbReference>
<keyword evidence="4" id="KW-0539">Nucleus</keyword>
<keyword evidence="3" id="KW-0804">Transcription</keyword>
<dbReference type="EMBL" id="CP055902">
    <property type="protein sequence ID" value="QKX63045.1"/>
    <property type="molecule type" value="Genomic_DNA"/>
</dbReference>
<evidence type="ECO:0000256" key="1">
    <source>
        <dbReference type="ARBA" id="ARBA00023015"/>
    </source>
</evidence>
<evidence type="ECO:0000256" key="3">
    <source>
        <dbReference type="ARBA" id="ARBA00023163"/>
    </source>
</evidence>
<dbReference type="AlphaFoldDB" id="A0A7H8RC36"/>
<keyword evidence="2" id="KW-0238">DNA-binding</keyword>
<dbReference type="Gene3D" id="4.10.240.10">
    <property type="entry name" value="Zn(2)-C6 fungal-type DNA-binding domain"/>
    <property type="match status" value="1"/>
</dbReference>
<dbReference type="Pfam" id="PF11951">
    <property type="entry name" value="Fungal_trans_2"/>
    <property type="match status" value="1"/>
</dbReference>
<name>A0A7H8RC36_TALRU</name>
<dbReference type="InterPro" id="IPR036864">
    <property type="entry name" value="Zn2-C6_fun-type_DNA-bd_sf"/>
</dbReference>
<accession>A0A7H8RC36</accession>
<dbReference type="GO" id="GO:0003677">
    <property type="term" value="F:DNA binding"/>
    <property type="evidence" value="ECO:0007669"/>
    <property type="project" value="UniProtKB-KW"/>
</dbReference>
<evidence type="ECO:0000259" key="6">
    <source>
        <dbReference type="PROSITE" id="PS50048"/>
    </source>
</evidence>
<evidence type="ECO:0000313" key="7">
    <source>
        <dbReference type="EMBL" id="QKX63045.1"/>
    </source>
</evidence>
<evidence type="ECO:0000256" key="2">
    <source>
        <dbReference type="ARBA" id="ARBA00023125"/>
    </source>
</evidence>
<dbReference type="GO" id="GO:0008270">
    <property type="term" value="F:zinc ion binding"/>
    <property type="evidence" value="ECO:0007669"/>
    <property type="project" value="InterPro"/>
</dbReference>
<protein>
    <recommendedName>
        <fullName evidence="6">Zn(2)-C6 fungal-type domain-containing protein</fullName>
    </recommendedName>
</protein>
<dbReference type="SUPFAM" id="SSF57701">
    <property type="entry name" value="Zn2/Cys6 DNA-binding domain"/>
    <property type="match status" value="1"/>
</dbReference>
<dbReference type="GO" id="GO:0000981">
    <property type="term" value="F:DNA-binding transcription factor activity, RNA polymerase II-specific"/>
    <property type="evidence" value="ECO:0007669"/>
    <property type="project" value="InterPro"/>
</dbReference>
<organism evidence="7 8">
    <name type="scientific">Talaromyces rugulosus</name>
    <name type="common">Penicillium rugulosum</name>
    <dbReference type="NCBI Taxonomy" id="121627"/>
    <lineage>
        <taxon>Eukaryota</taxon>
        <taxon>Fungi</taxon>
        <taxon>Dikarya</taxon>
        <taxon>Ascomycota</taxon>
        <taxon>Pezizomycotina</taxon>
        <taxon>Eurotiomycetes</taxon>
        <taxon>Eurotiomycetidae</taxon>
        <taxon>Eurotiales</taxon>
        <taxon>Trichocomaceae</taxon>
        <taxon>Talaromyces</taxon>
        <taxon>Talaromyces sect. Islandici</taxon>
    </lineage>
</organism>
<dbReference type="PANTHER" id="PTHR38791:SF13">
    <property type="entry name" value="ZN(2)-C6 FUNGAL-TYPE DOMAIN-CONTAINING PROTEIN"/>
    <property type="match status" value="1"/>
</dbReference>
<dbReference type="RefSeq" id="XP_035349219.1">
    <property type="nucleotide sequence ID" value="XM_035493326.1"/>
</dbReference>
<dbReference type="GeneID" id="55997694"/>
<reference evidence="8" key="1">
    <citation type="submission" date="2020-06" db="EMBL/GenBank/DDBJ databases">
        <title>A chromosome-scale genome assembly of Talaromyces rugulosus W13939.</title>
        <authorList>
            <person name="Wang B."/>
            <person name="Guo L."/>
            <person name="Ye K."/>
            <person name="Wang L."/>
        </authorList>
    </citation>
    <scope>NUCLEOTIDE SEQUENCE [LARGE SCALE GENOMIC DNA]</scope>
    <source>
        <strain evidence="8">W13939</strain>
    </source>
</reference>
<dbReference type="OrthoDB" id="4491390at2759"/>
<sequence>MPNVGRPSRDCHKCRKLRTKCDLGRPECRQCQRRGSPCPGYRDDNEILFHVESVASYQSNMSGDRRRSRRKHEKQPSPPRTMPQSSFIISSITEDIDLVFSWKEVLDHVNVSIRTAQRLYLSRSWSDYILPLTIYKFSFGIANGQLQGLPDFISSLVDRVEEGSALSLAYRAAGSAYLAKNLDQDMSKAIHDYNNALSVIQNELEDSEKTDGTVLAVWLLVVYELMLSTRNDTPHSVASSGWELHSQGLVALVRVRGPQQFSRQDGRNIFWVIFTTIQLQASITGKECPEDSRRWLDEIAQHCSSLWEQALLQMFRYSLYCTNMCSRIRQLETSGNVENILSSVPHILGDMEIMDKLYEDSHSARMALDDQNKAAVLNNSRVYIKNYQDSFRIRLLTNVLEFLLHACQSPSCAPPQRGALSQHRWRCVDELKTLIDGITLFLSNDSDK</sequence>
<evidence type="ECO:0000313" key="8">
    <source>
        <dbReference type="Proteomes" id="UP000509510"/>
    </source>
</evidence>
<feature type="domain" description="Zn(2)-C6 fungal-type" evidence="6">
    <location>
        <begin position="10"/>
        <end position="38"/>
    </location>
</feature>
<evidence type="ECO:0000256" key="5">
    <source>
        <dbReference type="SAM" id="MobiDB-lite"/>
    </source>
</evidence>
<dbReference type="InterPro" id="IPR021858">
    <property type="entry name" value="Fun_TF"/>
</dbReference>
<feature type="region of interest" description="Disordered" evidence="5">
    <location>
        <begin position="57"/>
        <end position="85"/>
    </location>
</feature>
<dbReference type="SMART" id="SM00066">
    <property type="entry name" value="GAL4"/>
    <property type="match status" value="1"/>
</dbReference>
<dbReference type="KEGG" id="trg:TRUGW13939_10213"/>
<dbReference type="Pfam" id="PF00172">
    <property type="entry name" value="Zn_clus"/>
    <property type="match status" value="1"/>
</dbReference>
<proteinExistence type="predicted"/>
<dbReference type="InterPro" id="IPR053175">
    <property type="entry name" value="DHMBA_Reg_Transcription_Factor"/>
</dbReference>